<proteinExistence type="predicted"/>
<protein>
    <submittedName>
        <fullName evidence="1">Uncharacterized protein</fullName>
    </submittedName>
</protein>
<comment type="caution">
    <text evidence="1">The sequence shown here is derived from an EMBL/GenBank/DDBJ whole genome shotgun (WGS) entry which is preliminary data.</text>
</comment>
<organism evidence="1 2">
    <name type="scientific">Favolaschia claudopus</name>
    <dbReference type="NCBI Taxonomy" id="2862362"/>
    <lineage>
        <taxon>Eukaryota</taxon>
        <taxon>Fungi</taxon>
        <taxon>Dikarya</taxon>
        <taxon>Basidiomycota</taxon>
        <taxon>Agaricomycotina</taxon>
        <taxon>Agaricomycetes</taxon>
        <taxon>Agaricomycetidae</taxon>
        <taxon>Agaricales</taxon>
        <taxon>Marasmiineae</taxon>
        <taxon>Mycenaceae</taxon>
        <taxon>Favolaschia</taxon>
    </lineage>
</organism>
<dbReference type="Proteomes" id="UP001362999">
    <property type="component" value="Unassembled WGS sequence"/>
</dbReference>
<accession>A0AAW0A9J4</accession>
<gene>
    <name evidence="1" type="ORF">R3P38DRAFT_3039794</name>
</gene>
<dbReference type="EMBL" id="JAWWNJ010000077">
    <property type="protein sequence ID" value="KAK7005821.1"/>
    <property type="molecule type" value="Genomic_DNA"/>
</dbReference>
<evidence type="ECO:0000313" key="1">
    <source>
        <dbReference type="EMBL" id="KAK7005821.1"/>
    </source>
</evidence>
<keyword evidence="2" id="KW-1185">Reference proteome</keyword>
<evidence type="ECO:0000313" key="2">
    <source>
        <dbReference type="Proteomes" id="UP001362999"/>
    </source>
</evidence>
<sequence length="103" mass="11503">MLVARYIRRVELGAGSAIRPPQKNMCLQLDVVEQQLVTPFQTLESALRFIVDGRMEDQGGFGFPVQDGVGFSYSSCVTYLAGSHRIHTNSLKRGKDFRLTVLL</sequence>
<reference evidence="1 2" key="1">
    <citation type="journal article" date="2024" name="J Genomics">
        <title>Draft genome sequencing and assembly of Favolaschia claudopus CIRM-BRFM 2984 isolated from oak limbs.</title>
        <authorList>
            <person name="Navarro D."/>
            <person name="Drula E."/>
            <person name="Chaduli D."/>
            <person name="Cazenave R."/>
            <person name="Ahrendt S."/>
            <person name="Wang J."/>
            <person name="Lipzen A."/>
            <person name="Daum C."/>
            <person name="Barry K."/>
            <person name="Grigoriev I.V."/>
            <person name="Favel A."/>
            <person name="Rosso M.N."/>
            <person name="Martin F."/>
        </authorList>
    </citation>
    <scope>NUCLEOTIDE SEQUENCE [LARGE SCALE GENOMIC DNA]</scope>
    <source>
        <strain evidence="1 2">CIRM-BRFM 2984</strain>
    </source>
</reference>
<feature type="non-terminal residue" evidence="1">
    <location>
        <position position="103"/>
    </location>
</feature>
<dbReference type="AlphaFoldDB" id="A0AAW0A9J4"/>
<name>A0AAW0A9J4_9AGAR</name>